<evidence type="ECO:0000313" key="1">
    <source>
        <dbReference type="EMBL" id="KAK7463022.1"/>
    </source>
</evidence>
<accession>A0ABR1JNK3</accession>
<sequence>MDQLPDELIQYILKIIVEPSVEYSYKLLTEPFWRNIHLDLSYNYRFDIDDYVNAKCGFYPFEVHASSTASQTREVFGNTWSQNESHPLYFVSMASHRIRQMTLPLLLDSMDIILYGEGSEDDEVKLLQNLLRKGARLSRLARNVRILSHSTYPRKITAEHYYQVVTQVLRMCPKLKRLYLPFAEEQWTPLFPVIHEINSYPCPDLQLVFPVAFGHAKDIDFDDPGLKLDMLPCLSRVICWWYYFSDNVTPDYEDYLYKLVTKLGLNVAEIDGLAPGWEKRTYPGLLSVEACRHLNTPVEAEPSESIAEFLSRHPLLQRVCLEKYPHDKTPWGIKLLEEMKPHKCTLPSYSQCIATPSDSNHQHSSTNHEWEIIVAKVCLKINQHSSIAHAMSMLGKALPEIVSLHLDFDENCTRDVEKFDMKNLIPLFAQAFRNLRHLAFPASVFRSLTREWCDETGQLFEYESGAYDRSGGLARPYRVACQTFFTKLIRAMQTLRIVRFCTSRTPSDKAARFLEFDKVRESGEVRISYRVGHVSDWYTGHEF</sequence>
<dbReference type="EMBL" id="JBANRG010000010">
    <property type="protein sequence ID" value="KAK7463022.1"/>
    <property type="molecule type" value="Genomic_DNA"/>
</dbReference>
<organism evidence="1 2">
    <name type="scientific">Marasmiellus scandens</name>
    <dbReference type="NCBI Taxonomy" id="2682957"/>
    <lineage>
        <taxon>Eukaryota</taxon>
        <taxon>Fungi</taxon>
        <taxon>Dikarya</taxon>
        <taxon>Basidiomycota</taxon>
        <taxon>Agaricomycotina</taxon>
        <taxon>Agaricomycetes</taxon>
        <taxon>Agaricomycetidae</taxon>
        <taxon>Agaricales</taxon>
        <taxon>Marasmiineae</taxon>
        <taxon>Omphalotaceae</taxon>
        <taxon>Marasmiellus</taxon>
    </lineage>
</organism>
<evidence type="ECO:0008006" key="3">
    <source>
        <dbReference type="Google" id="ProtNLM"/>
    </source>
</evidence>
<keyword evidence="2" id="KW-1185">Reference proteome</keyword>
<name>A0ABR1JNK3_9AGAR</name>
<evidence type="ECO:0000313" key="2">
    <source>
        <dbReference type="Proteomes" id="UP001498398"/>
    </source>
</evidence>
<comment type="caution">
    <text evidence="1">The sequence shown here is derived from an EMBL/GenBank/DDBJ whole genome shotgun (WGS) entry which is preliminary data.</text>
</comment>
<protein>
    <recommendedName>
        <fullName evidence="3">F-box domain-containing protein</fullName>
    </recommendedName>
</protein>
<dbReference type="Proteomes" id="UP001498398">
    <property type="component" value="Unassembled WGS sequence"/>
</dbReference>
<gene>
    <name evidence="1" type="ORF">VKT23_007604</name>
</gene>
<proteinExistence type="predicted"/>
<reference evidence="1 2" key="1">
    <citation type="submission" date="2024-01" db="EMBL/GenBank/DDBJ databases">
        <title>A draft genome for the cacao thread blight pathogen Marasmiellus scandens.</title>
        <authorList>
            <person name="Baruah I.K."/>
            <person name="Leung J."/>
            <person name="Bukari Y."/>
            <person name="Amoako-Attah I."/>
            <person name="Meinhardt L.W."/>
            <person name="Bailey B.A."/>
            <person name="Cohen S.P."/>
        </authorList>
    </citation>
    <scope>NUCLEOTIDE SEQUENCE [LARGE SCALE GENOMIC DNA]</scope>
    <source>
        <strain evidence="1 2">GH-19</strain>
    </source>
</reference>